<gene>
    <name evidence="1" type="ORF">DTO10_07740</name>
</gene>
<keyword evidence="2" id="KW-1185">Reference proteome</keyword>
<sequence>MLAIMVAMFTPPFLDSSFQKYFATGIYAISYERDISSCSFEMNNEKTLHGECELPFENYSRDDAQFTIEFFDEHEDDGFFMLMLEAKLIEKSELHKLSLLDPLDGLRQLQNPLFLPKTL</sequence>
<reference evidence="1 2" key="1">
    <citation type="submission" date="2018-07" db="EMBL/GenBank/DDBJ databases">
        <title>The molecular basis for the intramolecular migration of carboxyl group in the catabolism of para-hydroxybenzoate via gentisate.</title>
        <authorList>
            <person name="Zhao H."/>
            <person name="Xu Y."/>
            <person name="Lin S."/>
            <person name="Spain J.C."/>
            <person name="Zhou N.-Y."/>
        </authorList>
    </citation>
    <scope>NUCLEOTIDE SEQUENCE [LARGE SCALE GENOMIC DNA]</scope>
    <source>
        <strain evidence="1 2">PHB-7a</strain>
    </source>
</reference>
<proteinExistence type="predicted"/>
<accession>A0ABN5MYQ1</accession>
<evidence type="ECO:0000313" key="2">
    <source>
        <dbReference type="Proteomes" id="UP000260457"/>
    </source>
</evidence>
<dbReference type="EMBL" id="CP030926">
    <property type="protein sequence ID" value="AXN38334.1"/>
    <property type="molecule type" value="Genomic_DNA"/>
</dbReference>
<name>A0ABN5MYQ1_9BACI</name>
<evidence type="ECO:0000313" key="1">
    <source>
        <dbReference type="EMBL" id="AXN38334.1"/>
    </source>
</evidence>
<protein>
    <submittedName>
        <fullName evidence="1">Uncharacterized protein</fullName>
    </submittedName>
</protein>
<dbReference type="Proteomes" id="UP000260457">
    <property type="component" value="Chromosome"/>
</dbReference>
<organism evidence="1 2">
    <name type="scientific">Peribacillus butanolivorans</name>
    <dbReference type="NCBI Taxonomy" id="421767"/>
    <lineage>
        <taxon>Bacteria</taxon>
        <taxon>Bacillati</taxon>
        <taxon>Bacillota</taxon>
        <taxon>Bacilli</taxon>
        <taxon>Bacillales</taxon>
        <taxon>Bacillaceae</taxon>
        <taxon>Peribacillus</taxon>
    </lineage>
</organism>